<evidence type="ECO:0000313" key="15">
    <source>
        <dbReference type="Proteomes" id="UP000241769"/>
    </source>
</evidence>
<keyword evidence="8" id="KW-0342">GTP-binding</keyword>
<dbReference type="GO" id="GO:0005525">
    <property type="term" value="F:GTP binding"/>
    <property type="evidence" value="ECO:0007669"/>
    <property type="project" value="UniProtKB-KW"/>
</dbReference>
<dbReference type="PROSITE" id="PS51420">
    <property type="entry name" value="RHO"/>
    <property type="match status" value="1"/>
</dbReference>
<dbReference type="OrthoDB" id="5976022at2759"/>
<dbReference type="SUPFAM" id="SSF52540">
    <property type="entry name" value="P-loop containing nucleoside triphosphate hydrolases"/>
    <property type="match status" value="1"/>
</dbReference>
<name>A0A2P6NWV6_9EUKA</name>
<keyword evidence="9" id="KW-0472">Membrane</keyword>
<evidence type="ECO:0000256" key="7">
    <source>
        <dbReference type="ARBA" id="ARBA00022801"/>
    </source>
</evidence>
<proteinExistence type="inferred from homology"/>
<keyword evidence="5" id="KW-0488">Methylation</keyword>
<evidence type="ECO:0000256" key="5">
    <source>
        <dbReference type="ARBA" id="ARBA00022481"/>
    </source>
</evidence>
<dbReference type="AlphaFoldDB" id="A0A2P6NWV6"/>
<dbReference type="FunFam" id="3.40.50.300:FF:000080">
    <property type="entry name" value="Ras-like GTPase Ras1"/>
    <property type="match status" value="1"/>
</dbReference>
<evidence type="ECO:0000256" key="6">
    <source>
        <dbReference type="ARBA" id="ARBA00022741"/>
    </source>
</evidence>
<dbReference type="PANTHER" id="PTHR24070">
    <property type="entry name" value="RAS, DI-RAS, AND RHEB FAMILY MEMBERS OF SMALL GTPASE SUPERFAMILY"/>
    <property type="match status" value="1"/>
</dbReference>
<dbReference type="InParanoid" id="A0A2P6NWV6"/>
<comment type="similarity">
    <text evidence="2">Belongs to the small GTPase superfamily. Ras family.</text>
</comment>
<evidence type="ECO:0000256" key="3">
    <source>
        <dbReference type="ARBA" id="ARBA00011984"/>
    </source>
</evidence>
<keyword evidence="15" id="KW-1185">Reference proteome</keyword>
<dbReference type="SMART" id="SM00173">
    <property type="entry name" value="RAS"/>
    <property type="match status" value="1"/>
</dbReference>
<dbReference type="Gene3D" id="3.40.50.300">
    <property type="entry name" value="P-loop containing nucleotide triphosphate hydrolases"/>
    <property type="match status" value="1"/>
</dbReference>
<dbReference type="InterPro" id="IPR005225">
    <property type="entry name" value="Small_GTP-bd"/>
</dbReference>
<dbReference type="CDD" id="cd00876">
    <property type="entry name" value="Ras"/>
    <property type="match status" value="1"/>
</dbReference>
<accession>A0A2P6NWV6</accession>
<evidence type="ECO:0000313" key="14">
    <source>
        <dbReference type="EMBL" id="PRP88439.1"/>
    </source>
</evidence>
<dbReference type="PROSITE" id="PS51419">
    <property type="entry name" value="RAB"/>
    <property type="match status" value="1"/>
</dbReference>
<evidence type="ECO:0000256" key="1">
    <source>
        <dbReference type="ARBA" id="ARBA00004342"/>
    </source>
</evidence>
<dbReference type="EMBL" id="MDYQ01000010">
    <property type="protein sequence ID" value="PRP88439.1"/>
    <property type="molecule type" value="Genomic_DNA"/>
</dbReference>
<evidence type="ECO:0000256" key="9">
    <source>
        <dbReference type="ARBA" id="ARBA00023136"/>
    </source>
</evidence>
<evidence type="ECO:0000256" key="13">
    <source>
        <dbReference type="ARBA" id="ARBA00048098"/>
    </source>
</evidence>
<evidence type="ECO:0000256" key="8">
    <source>
        <dbReference type="ARBA" id="ARBA00023134"/>
    </source>
</evidence>
<comment type="function">
    <text evidence="12">Ras proteins bind GDP/GTP and possess intrinsic GTPase activity.</text>
</comment>
<keyword evidence="4" id="KW-1003">Cell membrane</keyword>
<dbReference type="SMART" id="SM00174">
    <property type="entry name" value="RHO"/>
    <property type="match status" value="1"/>
</dbReference>
<protein>
    <recommendedName>
        <fullName evidence="3">small monomeric GTPase</fullName>
        <ecNumber evidence="3">3.6.5.2</ecNumber>
    </recommendedName>
</protein>
<dbReference type="Pfam" id="PF00071">
    <property type="entry name" value="Ras"/>
    <property type="match status" value="1"/>
</dbReference>
<evidence type="ECO:0000256" key="4">
    <source>
        <dbReference type="ARBA" id="ARBA00022475"/>
    </source>
</evidence>
<keyword evidence="6" id="KW-0547">Nucleotide-binding</keyword>
<evidence type="ECO:0000256" key="12">
    <source>
        <dbReference type="ARBA" id="ARBA00037188"/>
    </source>
</evidence>
<dbReference type="InterPro" id="IPR001806">
    <property type="entry name" value="Small_GTPase"/>
</dbReference>
<dbReference type="GO" id="GO:0005886">
    <property type="term" value="C:plasma membrane"/>
    <property type="evidence" value="ECO:0007669"/>
    <property type="project" value="UniProtKB-SubCell"/>
</dbReference>
<dbReference type="PROSITE" id="PS51421">
    <property type="entry name" value="RAS"/>
    <property type="match status" value="1"/>
</dbReference>
<evidence type="ECO:0000256" key="2">
    <source>
        <dbReference type="ARBA" id="ARBA00008344"/>
    </source>
</evidence>
<dbReference type="GO" id="GO:0003925">
    <property type="term" value="F:G protein activity"/>
    <property type="evidence" value="ECO:0007669"/>
    <property type="project" value="UniProtKB-EC"/>
</dbReference>
<gene>
    <name evidence="14" type="ORF">PROFUN_03156</name>
</gene>
<comment type="catalytic activity">
    <reaction evidence="13">
        <text>GTP + H2O = GDP + phosphate + H(+)</text>
        <dbReference type="Rhea" id="RHEA:19669"/>
        <dbReference type="ChEBI" id="CHEBI:15377"/>
        <dbReference type="ChEBI" id="CHEBI:15378"/>
        <dbReference type="ChEBI" id="CHEBI:37565"/>
        <dbReference type="ChEBI" id="CHEBI:43474"/>
        <dbReference type="ChEBI" id="CHEBI:58189"/>
        <dbReference type="EC" id="3.6.5.2"/>
    </reaction>
</comment>
<dbReference type="InterPro" id="IPR020849">
    <property type="entry name" value="Small_GTPase_Ras-type"/>
</dbReference>
<keyword evidence="7" id="KW-0378">Hydrolase</keyword>
<dbReference type="NCBIfam" id="TIGR00231">
    <property type="entry name" value="small_GTP"/>
    <property type="match status" value="1"/>
</dbReference>
<keyword evidence="10" id="KW-0449">Lipoprotein</keyword>
<comment type="subcellular location">
    <subcellularLocation>
        <location evidence="1">Cell membrane</location>
        <topology evidence="1">Lipid-anchor</topology>
        <orientation evidence="1">Cytoplasmic side</orientation>
    </subcellularLocation>
</comment>
<evidence type="ECO:0000256" key="11">
    <source>
        <dbReference type="ARBA" id="ARBA00023289"/>
    </source>
</evidence>
<dbReference type="PRINTS" id="PR00449">
    <property type="entry name" value="RASTRNSFRMNG"/>
</dbReference>
<dbReference type="GO" id="GO:0007165">
    <property type="term" value="P:signal transduction"/>
    <property type="evidence" value="ECO:0007669"/>
    <property type="project" value="InterPro"/>
</dbReference>
<organism evidence="14 15">
    <name type="scientific">Planoprotostelium fungivorum</name>
    <dbReference type="NCBI Taxonomy" id="1890364"/>
    <lineage>
        <taxon>Eukaryota</taxon>
        <taxon>Amoebozoa</taxon>
        <taxon>Evosea</taxon>
        <taxon>Variosea</taxon>
        <taxon>Cavosteliida</taxon>
        <taxon>Cavosteliaceae</taxon>
        <taxon>Planoprotostelium</taxon>
    </lineage>
</organism>
<reference evidence="14 15" key="1">
    <citation type="journal article" date="2018" name="Genome Biol. Evol.">
        <title>Multiple Roots of Fruiting Body Formation in Amoebozoa.</title>
        <authorList>
            <person name="Hillmann F."/>
            <person name="Forbes G."/>
            <person name="Novohradska S."/>
            <person name="Ferling I."/>
            <person name="Riege K."/>
            <person name="Groth M."/>
            <person name="Westermann M."/>
            <person name="Marz M."/>
            <person name="Spaller T."/>
            <person name="Winckler T."/>
            <person name="Schaap P."/>
            <person name="Glockner G."/>
        </authorList>
    </citation>
    <scope>NUCLEOTIDE SEQUENCE [LARGE SCALE GENOMIC DNA]</scope>
    <source>
        <strain evidence="14 15">Jena</strain>
    </source>
</reference>
<sequence>MLDCKLAVMGGGGVGKSALTVMYTQGHFLEVYDPTIEDSYRKQQIVDGETCQLDILDTAGQEEYTSMRDSYVRSARGFLLVYSLTDRGTFKEVTKLQERIMRTKDVDSVPIVLVGNKCDLEAERSVPTVEGSELGKKWGCIFMETSAKKGLNVEKAFTQLVRAVQKEESLSPKKKKEGKGCTIL</sequence>
<dbReference type="InterPro" id="IPR027417">
    <property type="entry name" value="P-loop_NTPase"/>
</dbReference>
<dbReference type="Proteomes" id="UP000241769">
    <property type="component" value="Unassembled WGS sequence"/>
</dbReference>
<keyword evidence="11" id="KW-0636">Prenylation</keyword>
<dbReference type="STRING" id="1890364.A0A2P6NWV6"/>
<comment type="caution">
    <text evidence="14">The sequence shown here is derived from an EMBL/GenBank/DDBJ whole genome shotgun (WGS) entry which is preliminary data.</text>
</comment>
<dbReference type="SMART" id="SM00175">
    <property type="entry name" value="RAB"/>
    <property type="match status" value="1"/>
</dbReference>
<evidence type="ECO:0000256" key="10">
    <source>
        <dbReference type="ARBA" id="ARBA00023288"/>
    </source>
</evidence>
<dbReference type="SMART" id="SM00176">
    <property type="entry name" value="RAN"/>
    <property type="match status" value="1"/>
</dbReference>
<dbReference type="EC" id="3.6.5.2" evidence="3"/>